<gene>
    <name evidence="2" type="ORF">GON26_21345</name>
</gene>
<dbReference type="InterPro" id="IPR011083">
    <property type="entry name" value="Phage_tail_collar_dom"/>
</dbReference>
<protein>
    <submittedName>
        <fullName evidence="2">Phage tail protein</fullName>
    </submittedName>
</protein>
<accession>A0A6I4P1D4</accession>
<dbReference type="Pfam" id="PF07484">
    <property type="entry name" value="Collar"/>
    <property type="match status" value="1"/>
</dbReference>
<feature type="domain" description="Phage tail collar" evidence="1">
    <location>
        <begin position="6"/>
        <end position="61"/>
    </location>
</feature>
<evidence type="ECO:0000259" key="1">
    <source>
        <dbReference type="Pfam" id="PF07484"/>
    </source>
</evidence>
<dbReference type="Gene3D" id="3.90.1340.10">
    <property type="entry name" value="Phage tail collar domain"/>
    <property type="match status" value="1"/>
</dbReference>
<dbReference type="EMBL" id="WSTB01000023">
    <property type="protein sequence ID" value="MWB96914.1"/>
    <property type="molecule type" value="Genomic_DNA"/>
</dbReference>
<dbReference type="SUPFAM" id="SSF88874">
    <property type="entry name" value="Receptor-binding domain of short tail fibre protein gp12"/>
    <property type="match status" value="1"/>
</dbReference>
<name>A0A6I4P1D4_9FLAO</name>
<dbReference type="AlphaFoldDB" id="A0A6I4P1D4"/>
<evidence type="ECO:0000313" key="3">
    <source>
        <dbReference type="Proteomes" id="UP000471501"/>
    </source>
</evidence>
<evidence type="ECO:0000313" key="2">
    <source>
        <dbReference type="EMBL" id="MWB96914.1"/>
    </source>
</evidence>
<proteinExistence type="predicted"/>
<organism evidence="2 3">
    <name type="scientific">Flavobacterium hydrocarbonoxydans</name>
    <dbReference type="NCBI Taxonomy" id="2683249"/>
    <lineage>
        <taxon>Bacteria</taxon>
        <taxon>Pseudomonadati</taxon>
        <taxon>Bacteroidota</taxon>
        <taxon>Flavobacteriia</taxon>
        <taxon>Flavobacteriales</taxon>
        <taxon>Flavobacteriaceae</taxon>
        <taxon>Flavobacterium</taxon>
    </lineage>
</organism>
<dbReference type="RefSeq" id="WP_160376797.1">
    <property type="nucleotide sequence ID" value="NZ_WSTB01000023.1"/>
</dbReference>
<sequence length="185" mass="19021">MDEYMGIIKLFAGNFVPVNYLMCNGALLSIAQNSALFSLLGTTYGGDGVNTFALPDLRGQVAVGAGQSRRTGTPYIEGQVAGTEATTLTVANMPAHTHKSTLNINTATPTLSAPVAGVNLGVPGVQSGREFVPDLAYTTAAPNLALGDATVTVAAAGGSEAISNMQPFLVLNYIICVNGIYPSRP</sequence>
<reference evidence="2 3" key="1">
    <citation type="submission" date="2019-12" db="EMBL/GenBank/DDBJ databases">
        <authorList>
            <person name="Kim Y.S."/>
        </authorList>
    </citation>
    <scope>NUCLEOTIDE SEQUENCE [LARGE SCALE GENOMIC DNA]</scope>
    <source>
        <strain evidence="2 3">GA093</strain>
    </source>
</reference>
<dbReference type="Proteomes" id="UP000471501">
    <property type="component" value="Unassembled WGS sequence"/>
</dbReference>
<comment type="caution">
    <text evidence="2">The sequence shown here is derived from an EMBL/GenBank/DDBJ whole genome shotgun (WGS) entry which is preliminary data.</text>
</comment>
<keyword evidence="3" id="KW-1185">Reference proteome</keyword>
<dbReference type="InterPro" id="IPR037053">
    <property type="entry name" value="Phage_tail_collar_dom_sf"/>
</dbReference>